<keyword evidence="10" id="KW-0406">Ion transport</keyword>
<keyword evidence="2 10" id="KW-1003">Cell membrane</keyword>
<dbReference type="PANTHER" id="PTHR28259">
    <property type="entry name" value="FLUORIDE EXPORT PROTEIN 1-RELATED"/>
    <property type="match status" value="1"/>
</dbReference>
<dbReference type="InterPro" id="IPR003691">
    <property type="entry name" value="FluC"/>
</dbReference>
<keyword evidence="10" id="KW-0915">Sodium</keyword>
<comment type="function">
    <text evidence="9 10">Fluoride-specific ion channel. Important for reducing fluoride concentration in the cell, thus reducing its toxicity.</text>
</comment>
<feature type="binding site" evidence="10">
    <location>
        <position position="76"/>
    </location>
    <ligand>
        <name>Na(+)</name>
        <dbReference type="ChEBI" id="CHEBI:29101"/>
        <note>structural</note>
    </ligand>
</feature>
<evidence type="ECO:0000256" key="9">
    <source>
        <dbReference type="ARBA" id="ARBA00049940"/>
    </source>
</evidence>
<dbReference type="PANTHER" id="PTHR28259:SF1">
    <property type="entry name" value="FLUORIDE EXPORT PROTEIN 1-RELATED"/>
    <property type="match status" value="1"/>
</dbReference>
<gene>
    <name evidence="10 11" type="primary">crcB</name>
    <name evidence="10" type="synonym">fluC</name>
    <name evidence="11" type="ORF">GCM10023147_39570</name>
</gene>
<evidence type="ECO:0000256" key="8">
    <source>
        <dbReference type="ARBA" id="ARBA00035585"/>
    </source>
</evidence>
<evidence type="ECO:0000256" key="3">
    <source>
        <dbReference type="ARBA" id="ARBA00022692"/>
    </source>
</evidence>
<feature type="transmembrane region" description="Helical" evidence="10">
    <location>
        <begin position="97"/>
        <end position="119"/>
    </location>
</feature>
<evidence type="ECO:0000256" key="10">
    <source>
        <dbReference type="HAMAP-Rule" id="MF_00454"/>
    </source>
</evidence>
<keyword evidence="12" id="KW-1185">Reference proteome</keyword>
<evidence type="ECO:0000256" key="4">
    <source>
        <dbReference type="ARBA" id="ARBA00022989"/>
    </source>
</evidence>
<keyword evidence="3 10" id="KW-0812">Transmembrane</keyword>
<feature type="binding site" evidence="10">
    <location>
        <position position="73"/>
    </location>
    <ligand>
        <name>Na(+)</name>
        <dbReference type="ChEBI" id="CHEBI:29101"/>
        <note>structural</note>
    </ligand>
</feature>
<proteinExistence type="inferred from homology"/>
<comment type="caution">
    <text evidence="11">The sequence shown here is derived from an EMBL/GenBank/DDBJ whole genome shotgun (WGS) entry which is preliminary data.</text>
</comment>
<dbReference type="RefSeq" id="WP_344999262.1">
    <property type="nucleotide sequence ID" value="NZ_BAABFR010000081.1"/>
</dbReference>
<evidence type="ECO:0000256" key="1">
    <source>
        <dbReference type="ARBA" id="ARBA00004651"/>
    </source>
</evidence>
<comment type="catalytic activity">
    <reaction evidence="8">
        <text>fluoride(in) = fluoride(out)</text>
        <dbReference type="Rhea" id="RHEA:76159"/>
        <dbReference type="ChEBI" id="CHEBI:17051"/>
    </reaction>
    <physiologicalReaction direction="left-to-right" evidence="8">
        <dbReference type="Rhea" id="RHEA:76160"/>
    </physiologicalReaction>
</comment>
<keyword evidence="6 10" id="KW-0407">Ion channel</keyword>
<reference evidence="12" key="1">
    <citation type="journal article" date="2019" name="Int. J. Syst. Evol. Microbiol.">
        <title>The Global Catalogue of Microorganisms (GCM) 10K type strain sequencing project: providing services to taxonomists for standard genome sequencing and annotation.</title>
        <authorList>
            <consortium name="The Broad Institute Genomics Platform"/>
            <consortium name="The Broad Institute Genome Sequencing Center for Infectious Disease"/>
            <person name="Wu L."/>
            <person name="Ma J."/>
        </authorList>
    </citation>
    <scope>NUCLEOTIDE SEQUENCE [LARGE SCALE GENOMIC DNA]</scope>
    <source>
        <strain evidence="12">JCM 17688</strain>
    </source>
</reference>
<dbReference type="Pfam" id="PF02537">
    <property type="entry name" value="CRCB"/>
    <property type="match status" value="1"/>
</dbReference>
<protein>
    <recommendedName>
        <fullName evidence="10">Fluoride-specific ion channel FluC</fullName>
    </recommendedName>
</protein>
<evidence type="ECO:0000256" key="7">
    <source>
        <dbReference type="ARBA" id="ARBA00035120"/>
    </source>
</evidence>
<feature type="transmembrane region" description="Helical" evidence="10">
    <location>
        <begin position="33"/>
        <end position="55"/>
    </location>
</feature>
<accession>A0ABP8K507</accession>
<comment type="similarity">
    <text evidence="7 10">Belongs to the fluoride channel Fluc/FEX (TC 1.A.43) family.</text>
</comment>
<evidence type="ECO:0000256" key="6">
    <source>
        <dbReference type="ARBA" id="ARBA00023303"/>
    </source>
</evidence>
<dbReference type="Proteomes" id="UP001500635">
    <property type="component" value="Unassembled WGS sequence"/>
</dbReference>
<evidence type="ECO:0000313" key="11">
    <source>
        <dbReference type="EMBL" id="GAA4400701.1"/>
    </source>
</evidence>
<sequence>MTALFVVLVGGFGGSLRLLVDGAIRYRWTRMGQWATFVVNVTGSLVLGSLAGLLAGHSIDGSLETVLATGLCGGYTTFSTASVETVRLLQERRNVAAVTYATVSLLVSLGACALGYVVAR</sequence>
<evidence type="ECO:0000256" key="5">
    <source>
        <dbReference type="ARBA" id="ARBA00023136"/>
    </source>
</evidence>
<keyword evidence="10" id="KW-0479">Metal-binding</keyword>
<dbReference type="EMBL" id="BAABFR010000081">
    <property type="protein sequence ID" value="GAA4400701.1"/>
    <property type="molecule type" value="Genomic_DNA"/>
</dbReference>
<keyword evidence="4 10" id="KW-1133">Transmembrane helix</keyword>
<comment type="caution">
    <text evidence="10">Lacks conserved residue(s) required for the propagation of feature annotation.</text>
</comment>
<organism evidence="11 12">
    <name type="scientific">Tsukamurella soli</name>
    <dbReference type="NCBI Taxonomy" id="644556"/>
    <lineage>
        <taxon>Bacteria</taxon>
        <taxon>Bacillati</taxon>
        <taxon>Actinomycetota</taxon>
        <taxon>Actinomycetes</taxon>
        <taxon>Mycobacteriales</taxon>
        <taxon>Tsukamurellaceae</taxon>
        <taxon>Tsukamurella</taxon>
    </lineage>
</organism>
<keyword evidence="5 10" id="KW-0472">Membrane</keyword>
<keyword evidence="10" id="KW-0813">Transport</keyword>
<dbReference type="HAMAP" id="MF_00454">
    <property type="entry name" value="FluC"/>
    <property type="match status" value="1"/>
</dbReference>
<comment type="subcellular location">
    <subcellularLocation>
        <location evidence="1 10">Cell membrane</location>
        <topology evidence="1 10">Multi-pass membrane protein</topology>
    </subcellularLocation>
</comment>
<name>A0ABP8K507_9ACTN</name>
<comment type="activity regulation">
    <text evidence="10">Na(+) is not transported, but it plays an essential structural role and its presence is essential for fluoride channel function.</text>
</comment>
<evidence type="ECO:0000313" key="12">
    <source>
        <dbReference type="Proteomes" id="UP001500635"/>
    </source>
</evidence>
<evidence type="ECO:0000256" key="2">
    <source>
        <dbReference type="ARBA" id="ARBA00022475"/>
    </source>
</evidence>